<gene>
    <name evidence="2" type="ORF">Lspi_1628</name>
</gene>
<sequence length="104" mass="12070">MTGSYWQITIALCFLILITRGLPFLFASYMKDNFNKIGKLLPAYIMLLLVIYEMDIRSFTHPPYGLPAIFSLLFLTVIHLWLRNTFVSLATSTVLYIGLIHYFQ</sequence>
<keyword evidence="3" id="KW-1185">Reference proteome</keyword>
<comment type="caution">
    <text evidence="2">The sequence shown here is derived from an EMBL/GenBank/DDBJ whole genome shotgun (WGS) entry which is preliminary data.</text>
</comment>
<dbReference type="PATRIC" id="fig|452.5.peg.1789"/>
<proteinExistence type="predicted"/>
<dbReference type="OrthoDB" id="5324916at2"/>
<dbReference type="EMBL" id="LNYX01000014">
    <property type="protein sequence ID" value="KTD64109.1"/>
    <property type="molecule type" value="Genomic_DNA"/>
</dbReference>
<evidence type="ECO:0000256" key="1">
    <source>
        <dbReference type="SAM" id="Phobius"/>
    </source>
</evidence>
<dbReference type="AlphaFoldDB" id="A0A0W0Z4S3"/>
<feature type="transmembrane region" description="Helical" evidence="1">
    <location>
        <begin position="34"/>
        <end position="52"/>
    </location>
</feature>
<keyword evidence="1" id="KW-1133">Transmembrane helix</keyword>
<dbReference type="Proteomes" id="UP000054877">
    <property type="component" value="Unassembled WGS sequence"/>
</dbReference>
<organism evidence="2 3">
    <name type="scientific">Legionella spiritensis</name>
    <dbReference type="NCBI Taxonomy" id="452"/>
    <lineage>
        <taxon>Bacteria</taxon>
        <taxon>Pseudomonadati</taxon>
        <taxon>Pseudomonadota</taxon>
        <taxon>Gammaproteobacteria</taxon>
        <taxon>Legionellales</taxon>
        <taxon>Legionellaceae</taxon>
        <taxon>Legionella</taxon>
    </lineage>
</organism>
<dbReference type="Pfam" id="PF05437">
    <property type="entry name" value="AzlD"/>
    <property type="match status" value="1"/>
</dbReference>
<evidence type="ECO:0000313" key="3">
    <source>
        <dbReference type="Proteomes" id="UP000054877"/>
    </source>
</evidence>
<dbReference type="InterPro" id="IPR008407">
    <property type="entry name" value="Brnchd-chn_aa_trnsp_AzlD"/>
</dbReference>
<reference evidence="2 3" key="1">
    <citation type="submission" date="2015-11" db="EMBL/GenBank/DDBJ databases">
        <title>Genomic analysis of 38 Legionella species identifies large and diverse effector repertoires.</title>
        <authorList>
            <person name="Burstein D."/>
            <person name="Amaro F."/>
            <person name="Zusman T."/>
            <person name="Lifshitz Z."/>
            <person name="Cohen O."/>
            <person name="Gilbert J.A."/>
            <person name="Pupko T."/>
            <person name="Shuman H.A."/>
            <person name="Segal G."/>
        </authorList>
    </citation>
    <scope>NUCLEOTIDE SEQUENCE [LARGE SCALE GENOMIC DNA]</scope>
    <source>
        <strain evidence="2 3">Mt.St.Helens-9</strain>
    </source>
</reference>
<keyword evidence="1" id="KW-0472">Membrane</keyword>
<name>A0A0W0Z4S3_LEGSP</name>
<accession>A0A0W0Z4S3</accession>
<feature type="transmembrane region" description="Helical" evidence="1">
    <location>
        <begin position="64"/>
        <end position="81"/>
    </location>
</feature>
<protein>
    <submittedName>
        <fullName evidence="2">Branched-chain amino acid transport protein (AzlD)</fullName>
    </submittedName>
</protein>
<feature type="transmembrane region" description="Helical" evidence="1">
    <location>
        <begin position="86"/>
        <end position="103"/>
    </location>
</feature>
<dbReference type="RefSeq" id="WP_058483537.1">
    <property type="nucleotide sequence ID" value="NZ_CAAAII010000001.1"/>
</dbReference>
<keyword evidence="1" id="KW-0812">Transmembrane</keyword>
<evidence type="ECO:0000313" key="2">
    <source>
        <dbReference type="EMBL" id="KTD64109.1"/>
    </source>
</evidence>
<feature type="transmembrane region" description="Helical" evidence="1">
    <location>
        <begin position="6"/>
        <end position="27"/>
    </location>
</feature>
<dbReference type="STRING" id="452.Lspi_1628"/>